<dbReference type="OrthoDB" id="5985669at2759"/>
<name>A0A7R8V3Q1_HERIL</name>
<sequence length="395" mass="45847">MFCLPFIFWEFIIYDLGFPPDILYCTLIGFIVVLGLGYTFSKRIRCVVILTCLGFWGKSGRSFLRAITYALIISGPIKNMAENGRETIRVFSCSAVLTYNLTKTRFDLMTRPFVNAIVGMKENVSTIKDSFGNLKTVVEPIVEEIEEPDSNTNLSEATERRKRTNEDKVESAEFYQEKYSKKIEERCEAQLKKGEAKCKKAFSEAYEKCYEKLPALINTLFCWPMKITVVCNIKLYTFSMKGRGVCDPTGVVDERLGENYHYLKETRNKFVANLSSVDLEYQVISPKEIPGVKNIDETRKELTEKFVKNKSAFDYCMKIVKRILAFIFIKVIIHAISYQRQYVNNIEADNIYVTAYFKRIDERRKERGERSLLPLKKIESREIIDPTDYRQSKSE</sequence>
<feature type="region of interest" description="Disordered" evidence="5">
    <location>
        <begin position="147"/>
        <end position="167"/>
    </location>
</feature>
<evidence type="ECO:0000256" key="4">
    <source>
        <dbReference type="ARBA" id="ARBA00023136"/>
    </source>
</evidence>
<feature type="non-terminal residue" evidence="8">
    <location>
        <position position="1"/>
    </location>
</feature>
<organism evidence="8 9">
    <name type="scientific">Hermetia illucens</name>
    <name type="common">Black soldier fly</name>
    <dbReference type="NCBI Taxonomy" id="343691"/>
    <lineage>
        <taxon>Eukaryota</taxon>
        <taxon>Metazoa</taxon>
        <taxon>Ecdysozoa</taxon>
        <taxon>Arthropoda</taxon>
        <taxon>Hexapoda</taxon>
        <taxon>Insecta</taxon>
        <taxon>Pterygota</taxon>
        <taxon>Neoptera</taxon>
        <taxon>Endopterygota</taxon>
        <taxon>Diptera</taxon>
        <taxon>Brachycera</taxon>
        <taxon>Stratiomyomorpha</taxon>
        <taxon>Stratiomyidae</taxon>
        <taxon>Hermetiinae</taxon>
        <taxon>Hermetia</taxon>
    </lineage>
</organism>
<keyword evidence="3 6" id="KW-1133">Transmembrane helix</keyword>
<evidence type="ECO:0000259" key="7">
    <source>
        <dbReference type="Pfam" id="PF07782"/>
    </source>
</evidence>
<dbReference type="EMBL" id="LR899014">
    <property type="protein sequence ID" value="CAD7092213.1"/>
    <property type="molecule type" value="Genomic_DNA"/>
</dbReference>
<dbReference type="PANTHER" id="PTHR21041:SF17">
    <property type="entry name" value="E3 UBIQUITIN-PROTEIN LIGASE DCST1"/>
    <property type="match status" value="1"/>
</dbReference>
<gene>
    <name evidence="8" type="ORF">HERILL_LOCUS14590</name>
</gene>
<reference evidence="8 9" key="1">
    <citation type="submission" date="2020-11" db="EMBL/GenBank/DDBJ databases">
        <authorList>
            <person name="Wallbank WR R."/>
            <person name="Pardo Diaz C."/>
            <person name="Kozak K."/>
            <person name="Martin S."/>
            <person name="Jiggins C."/>
            <person name="Moest M."/>
            <person name="Warren A I."/>
            <person name="Generalovic N T."/>
            <person name="Byers J.R.P. K."/>
            <person name="Montejo-Kovacevich G."/>
            <person name="Yen C E."/>
        </authorList>
    </citation>
    <scope>NUCLEOTIDE SEQUENCE [LARGE SCALE GENOMIC DNA]</scope>
</reference>
<dbReference type="AlphaFoldDB" id="A0A7R8V3Q1"/>
<evidence type="ECO:0000256" key="5">
    <source>
        <dbReference type="SAM" id="MobiDB-lite"/>
    </source>
</evidence>
<evidence type="ECO:0000313" key="9">
    <source>
        <dbReference type="Proteomes" id="UP000594454"/>
    </source>
</evidence>
<feature type="transmembrane region" description="Helical" evidence="6">
    <location>
        <begin position="21"/>
        <end position="40"/>
    </location>
</feature>
<proteinExistence type="predicted"/>
<dbReference type="GO" id="GO:0016020">
    <property type="term" value="C:membrane"/>
    <property type="evidence" value="ECO:0007669"/>
    <property type="project" value="UniProtKB-SubCell"/>
</dbReference>
<accession>A0A7R8V3Q1</accession>
<evidence type="ECO:0000256" key="6">
    <source>
        <dbReference type="SAM" id="Phobius"/>
    </source>
</evidence>
<evidence type="ECO:0000313" key="8">
    <source>
        <dbReference type="EMBL" id="CAD7092213.1"/>
    </source>
</evidence>
<dbReference type="Pfam" id="PF07782">
    <property type="entry name" value="DC_STAMP"/>
    <property type="match status" value="1"/>
</dbReference>
<dbReference type="InterPro" id="IPR051856">
    <property type="entry name" value="CSR-E3_Ligase_Protein"/>
</dbReference>
<dbReference type="InParanoid" id="A0A7R8V3Q1"/>
<keyword evidence="4 6" id="KW-0472">Membrane</keyword>
<keyword evidence="9" id="KW-1185">Reference proteome</keyword>
<dbReference type="Proteomes" id="UP000594454">
    <property type="component" value="Chromosome 6"/>
</dbReference>
<dbReference type="FunCoup" id="A0A7R8V3Q1">
    <property type="interactions" value="3"/>
</dbReference>
<dbReference type="PANTHER" id="PTHR21041">
    <property type="entry name" value="DENDRITIC CELL-SPECIFIC TRANSMEMBRANE PROTEIN"/>
    <property type="match status" value="1"/>
</dbReference>
<dbReference type="InterPro" id="IPR012858">
    <property type="entry name" value="DC_STAMP-like"/>
</dbReference>
<evidence type="ECO:0000256" key="2">
    <source>
        <dbReference type="ARBA" id="ARBA00022692"/>
    </source>
</evidence>
<evidence type="ECO:0000256" key="1">
    <source>
        <dbReference type="ARBA" id="ARBA00004141"/>
    </source>
</evidence>
<comment type="subcellular location">
    <subcellularLocation>
        <location evidence="1">Membrane</location>
        <topology evidence="1">Multi-pass membrane protein</topology>
    </subcellularLocation>
</comment>
<evidence type="ECO:0000256" key="3">
    <source>
        <dbReference type="ARBA" id="ARBA00022989"/>
    </source>
</evidence>
<protein>
    <recommendedName>
        <fullName evidence="7">Dendritic cell-specific transmembrane protein-like domain-containing protein</fullName>
    </recommendedName>
</protein>
<keyword evidence="2 6" id="KW-0812">Transmembrane</keyword>
<feature type="domain" description="Dendritic cell-specific transmembrane protein-like" evidence="7">
    <location>
        <begin position="349"/>
        <end position="395"/>
    </location>
</feature>